<name>A0A090YRA9_PAEMA</name>
<organism evidence="1 2">
    <name type="scientific">Paenibacillus macerans</name>
    <name type="common">Bacillus macerans</name>
    <dbReference type="NCBI Taxonomy" id="44252"/>
    <lineage>
        <taxon>Bacteria</taxon>
        <taxon>Bacillati</taxon>
        <taxon>Bacillota</taxon>
        <taxon>Bacilli</taxon>
        <taxon>Bacillales</taxon>
        <taxon>Paenibacillaceae</taxon>
        <taxon>Paenibacillus</taxon>
    </lineage>
</organism>
<reference evidence="1 2" key="1">
    <citation type="submission" date="2014-04" db="EMBL/GenBank/DDBJ databases">
        <authorList>
            <person name="Bishop-Lilly K.A."/>
            <person name="Broomall S.M."/>
            <person name="Chain P.S."/>
            <person name="Chertkov O."/>
            <person name="Coyne S.R."/>
            <person name="Daligault H.E."/>
            <person name="Davenport K.W."/>
            <person name="Erkkila T."/>
            <person name="Frey K.G."/>
            <person name="Gibbons H.S."/>
            <person name="Gu W."/>
            <person name="Jaissle J."/>
            <person name="Johnson S.L."/>
            <person name="Koroleva G.I."/>
            <person name="Ladner J.T."/>
            <person name="Lo C.-C."/>
            <person name="Minogue T.D."/>
            <person name="Munk C."/>
            <person name="Palacios G.F."/>
            <person name="Redden C.L."/>
            <person name="Rosenzweig C.N."/>
            <person name="Scholz M.B."/>
            <person name="Teshima H."/>
            <person name="Xu Y."/>
        </authorList>
    </citation>
    <scope>NUCLEOTIDE SEQUENCE [LARGE SCALE GENOMIC DNA]</scope>
    <source>
        <strain evidence="1 2">8244</strain>
    </source>
</reference>
<dbReference type="HOGENOM" id="CLU_1711432_0_0_9"/>
<dbReference type="PATRIC" id="fig|44252.3.peg.5692"/>
<evidence type="ECO:0000313" key="2">
    <source>
        <dbReference type="Proteomes" id="UP000029278"/>
    </source>
</evidence>
<keyword evidence="2" id="KW-1185">Reference proteome</keyword>
<dbReference type="RefSeq" id="WP_036618783.1">
    <property type="nucleotide sequence ID" value="NZ_BGML01000004.1"/>
</dbReference>
<dbReference type="STRING" id="44252.DJ90_1412"/>
<dbReference type="AlphaFoldDB" id="A0A090YRA9"/>
<proteinExistence type="predicted"/>
<protein>
    <submittedName>
        <fullName evidence="1">Spore germination gerPA/gerPF family protein</fullName>
    </submittedName>
</protein>
<evidence type="ECO:0000313" key="1">
    <source>
        <dbReference type="EMBL" id="KFM94625.1"/>
    </source>
</evidence>
<accession>A0A090YRA9</accession>
<gene>
    <name evidence="1" type="ORF">DJ90_1412</name>
</gene>
<comment type="caution">
    <text evidence="1">The sequence shown here is derived from an EMBL/GenBank/DDBJ whole genome shotgun (WGS) entry which is preliminary data.</text>
</comment>
<dbReference type="EMBL" id="JMQA01000047">
    <property type="protein sequence ID" value="KFM94625.1"/>
    <property type="molecule type" value="Genomic_DNA"/>
</dbReference>
<sequence>MISLDKLSVNSIESNSGVFIGTVIHADGWSSHSKSNAGFGSLSGVELSHCVGIVIDNDVIDTLIDDADQFLIHHGGCPAEGVHAGTGISLADINVNGMAANAAVAVGEVEQTGWSSHSKRNAGVGGSKGINITRDGKSYVFDGDIVDSPIKNM</sequence>
<dbReference type="Proteomes" id="UP000029278">
    <property type="component" value="Unassembled WGS sequence"/>
</dbReference>